<reference evidence="1 2" key="1">
    <citation type="submission" date="2019-10" db="EMBL/GenBank/DDBJ databases">
        <authorList>
            <person name="Karimi E."/>
        </authorList>
    </citation>
    <scope>NUCLEOTIDE SEQUENCE [LARGE SCALE GENOMIC DNA]</scope>
    <source>
        <strain evidence="1">Aeromonas sp. 8C</strain>
    </source>
</reference>
<evidence type="ECO:0000313" key="1">
    <source>
        <dbReference type="EMBL" id="VXA84074.1"/>
    </source>
</evidence>
<organism evidence="1 2">
    <name type="scientific">Aeromonas veronii</name>
    <dbReference type="NCBI Taxonomy" id="654"/>
    <lineage>
        <taxon>Bacteria</taxon>
        <taxon>Pseudomonadati</taxon>
        <taxon>Pseudomonadota</taxon>
        <taxon>Gammaproteobacteria</taxon>
        <taxon>Aeromonadales</taxon>
        <taxon>Aeromonadaceae</taxon>
        <taxon>Aeromonas</taxon>
    </lineage>
</organism>
<dbReference type="RefSeq" id="WP_159158952.1">
    <property type="nucleotide sequence ID" value="NZ_LR732798.1"/>
</dbReference>
<proteinExistence type="predicted"/>
<sequence>MLPSSASTQEVALALTVSRLSDVPIRTREIWSPDNCPSDLLPWLAWAFGCDEWSPDWSDEAKRQTIREAVSVQRRKGSVWSVRRALANAGYGTAQIIEGIYGATYNGTLKYDGLSTFGSPDEWAKYRVILDRPITNKQAEQVRRILKYTAPARCHLVALIYTEVANLYDGALRYDGTYNYGTA</sequence>
<accession>A0A653KZT3</accession>
<dbReference type="NCBIfam" id="TIGR01634">
    <property type="entry name" value="tail_P2_I"/>
    <property type="match status" value="1"/>
</dbReference>
<dbReference type="Pfam" id="PF09684">
    <property type="entry name" value="Tail_P2_I"/>
    <property type="match status" value="1"/>
</dbReference>
<name>A0A653KZT3_AERVE</name>
<evidence type="ECO:0000313" key="2">
    <source>
        <dbReference type="Proteomes" id="UP000439123"/>
    </source>
</evidence>
<dbReference type="AlphaFoldDB" id="A0A653KZT3"/>
<dbReference type="EMBL" id="CABWLC010000008">
    <property type="protein sequence ID" value="VXA84074.1"/>
    <property type="molecule type" value="Genomic_DNA"/>
</dbReference>
<protein>
    <submittedName>
        <fullName evidence="1">Contig_41, whole genome shotgun sequence</fullName>
    </submittedName>
</protein>
<gene>
    <name evidence="1" type="ORF">AERO8C_160227</name>
</gene>
<comment type="caution">
    <text evidence="1">The sequence shown here is derived from an EMBL/GenBank/DDBJ whole genome shotgun (WGS) entry which is preliminary data.</text>
</comment>
<dbReference type="Proteomes" id="UP000439123">
    <property type="component" value="Unassembled WGS sequence"/>
</dbReference>
<dbReference type="InterPro" id="IPR006521">
    <property type="entry name" value="Tail_protein_I"/>
</dbReference>